<accession>A0A382KC93</accession>
<name>A0A382KC93_9ZZZZ</name>
<dbReference type="AlphaFoldDB" id="A0A382KC93"/>
<protein>
    <submittedName>
        <fullName evidence="1">Uncharacterized protein</fullName>
    </submittedName>
</protein>
<organism evidence="1">
    <name type="scientific">marine metagenome</name>
    <dbReference type="NCBI Taxonomy" id="408172"/>
    <lineage>
        <taxon>unclassified sequences</taxon>
        <taxon>metagenomes</taxon>
        <taxon>ecological metagenomes</taxon>
    </lineage>
</organism>
<reference evidence="1" key="1">
    <citation type="submission" date="2018-05" db="EMBL/GenBank/DDBJ databases">
        <authorList>
            <person name="Lanie J.A."/>
            <person name="Ng W.-L."/>
            <person name="Kazmierczak K.M."/>
            <person name="Andrzejewski T.M."/>
            <person name="Davidsen T.M."/>
            <person name="Wayne K.J."/>
            <person name="Tettelin H."/>
            <person name="Glass J.I."/>
            <person name="Rusch D."/>
            <person name="Podicherti R."/>
            <person name="Tsui H.-C.T."/>
            <person name="Winkler M.E."/>
        </authorList>
    </citation>
    <scope>NUCLEOTIDE SEQUENCE</scope>
</reference>
<evidence type="ECO:0000313" key="1">
    <source>
        <dbReference type="EMBL" id="SVC22090.1"/>
    </source>
</evidence>
<dbReference type="EMBL" id="UINC01079764">
    <property type="protein sequence ID" value="SVC22090.1"/>
    <property type="molecule type" value="Genomic_DNA"/>
</dbReference>
<gene>
    <name evidence="1" type="ORF">METZ01_LOCUS274944</name>
</gene>
<feature type="non-terminal residue" evidence="1">
    <location>
        <position position="30"/>
    </location>
</feature>
<sequence length="30" mass="3486">MAKNRQNLSYLKPIKDSLGRPLKDLRISVM</sequence>
<proteinExistence type="predicted"/>